<reference evidence="4" key="1">
    <citation type="submission" date="2023-03" db="EMBL/GenBank/DDBJ databases">
        <authorList>
            <person name="Steffen K."/>
            <person name="Cardenas P."/>
        </authorList>
    </citation>
    <scope>NUCLEOTIDE SEQUENCE</scope>
</reference>
<name>A0AA35WHL0_GEOBA</name>
<evidence type="ECO:0000313" key="4">
    <source>
        <dbReference type="EMBL" id="CAI8021683.1"/>
    </source>
</evidence>
<dbReference type="PROSITE" id="PS50011">
    <property type="entry name" value="PROTEIN_KINASE_DOM"/>
    <property type="match status" value="1"/>
</dbReference>
<dbReference type="InterPro" id="IPR017441">
    <property type="entry name" value="Protein_kinase_ATP_BS"/>
</dbReference>
<dbReference type="GO" id="GO:0005524">
    <property type="term" value="F:ATP binding"/>
    <property type="evidence" value="ECO:0007669"/>
    <property type="project" value="UniProtKB-UniRule"/>
</dbReference>
<dbReference type="SUPFAM" id="SSF56112">
    <property type="entry name" value="Protein kinase-like (PK-like)"/>
    <property type="match status" value="1"/>
</dbReference>
<evidence type="ECO:0000313" key="5">
    <source>
        <dbReference type="Proteomes" id="UP001174909"/>
    </source>
</evidence>
<dbReference type="AlphaFoldDB" id="A0AA35WHL0"/>
<keyword evidence="2" id="KW-1133">Transmembrane helix</keyword>
<feature type="binding site" evidence="1">
    <location>
        <position position="163"/>
    </location>
    <ligand>
        <name>ATP</name>
        <dbReference type="ChEBI" id="CHEBI:30616"/>
    </ligand>
</feature>
<dbReference type="Proteomes" id="UP001174909">
    <property type="component" value="Unassembled WGS sequence"/>
</dbReference>
<organism evidence="4 5">
    <name type="scientific">Geodia barretti</name>
    <name type="common">Barrett's horny sponge</name>
    <dbReference type="NCBI Taxonomy" id="519541"/>
    <lineage>
        <taxon>Eukaryota</taxon>
        <taxon>Metazoa</taxon>
        <taxon>Porifera</taxon>
        <taxon>Demospongiae</taxon>
        <taxon>Heteroscleromorpha</taxon>
        <taxon>Tetractinellida</taxon>
        <taxon>Astrophorina</taxon>
        <taxon>Geodiidae</taxon>
        <taxon>Geodia</taxon>
    </lineage>
</organism>
<dbReference type="Gene3D" id="3.30.200.20">
    <property type="entry name" value="Phosphorylase Kinase, domain 1"/>
    <property type="match status" value="1"/>
</dbReference>
<evidence type="ECO:0000259" key="3">
    <source>
        <dbReference type="PROSITE" id="PS50011"/>
    </source>
</evidence>
<proteinExistence type="predicted"/>
<evidence type="ECO:0000256" key="1">
    <source>
        <dbReference type="PROSITE-ProRule" id="PRU10141"/>
    </source>
</evidence>
<evidence type="ECO:0000256" key="2">
    <source>
        <dbReference type="SAM" id="Phobius"/>
    </source>
</evidence>
<dbReference type="InterPro" id="IPR011009">
    <property type="entry name" value="Kinase-like_dom_sf"/>
</dbReference>
<protein>
    <recommendedName>
        <fullName evidence="3">Protein kinase domain-containing protein</fullName>
    </recommendedName>
</protein>
<feature type="domain" description="Protein kinase" evidence="3">
    <location>
        <begin position="132"/>
        <end position="197"/>
    </location>
</feature>
<dbReference type="GO" id="GO:0004672">
    <property type="term" value="F:protein kinase activity"/>
    <property type="evidence" value="ECO:0007669"/>
    <property type="project" value="InterPro"/>
</dbReference>
<keyword evidence="1" id="KW-0067">ATP-binding</keyword>
<dbReference type="PROSITE" id="PS00107">
    <property type="entry name" value="PROTEIN_KINASE_ATP"/>
    <property type="match status" value="1"/>
</dbReference>
<dbReference type="EMBL" id="CASHTH010001914">
    <property type="protein sequence ID" value="CAI8021683.1"/>
    <property type="molecule type" value="Genomic_DNA"/>
</dbReference>
<comment type="caution">
    <text evidence="4">The sequence shown here is derived from an EMBL/GenBank/DDBJ whole genome shotgun (WGS) entry which is preliminary data.</text>
</comment>
<keyword evidence="2" id="KW-0812">Transmembrane</keyword>
<keyword evidence="2" id="KW-0472">Membrane</keyword>
<dbReference type="InterPro" id="IPR000719">
    <property type="entry name" value="Prot_kinase_dom"/>
</dbReference>
<keyword evidence="1" id="KW-0547">Nucleotide-binding</keyword>
<keyword evidence="5" id="KW-1185">Reference proteome</keyword>
<gene>
    <name evidence="4" type="ORF">GBAR_LOCUS12830</name>
</gene>
<accession>A0AA35WHL0</accession>
<feature type="transmembrane region" description="Helical" evidence="2">
    <location>
        <begin position="32"/>
        <end position="56"/>
    </location>
</feature>
<sequence>MVTVFTKTQDVSCIKIDDNNCEGSECRLSVGVLAAIICGAVIIPLSCLVAVAGCVVKLRLQKLKKSENILSHTSTEAGTLPLRYTTNTSEDDCFQTKFLFVATFDLRPDPSPVQQLQEELRTKNMLIPKSQLRLGRVVGQGESGIVYCGYMKSSQGNEVVAVKTGKASPQERPKFATLVNTLTDLLDSDSNYIKLLG</sequence>